<dbReference type="InterPro" id="IPR051434">
    <property type="entry name" value="DnaJ_C_subfamily_member5"/>
</dbReference>
<keyword evidence="6" id="KW-0812">Transmembrane</keyword>
<feature type="transmembrane region" description="Helical" evidence="6">
    <location>
        <begin position="244"/>
        <end position="266"/>
    </location>
</feature>
<reference evidence="8" key="1">
    <citation type="journal article" date="2020" name="Microb. Genom.">
        <title>Genetic diversity of clinical and environmental Mucorales isolates obtained from an investigation of mucormycosis cases among solid organ transplant recipients.</title>
        <authorList>
            <person name="Nguyen M.H."/>
            <person name="Kaul D."/>
            <person name="Muto C."/>
            <person name="Cheng S.J."/>
            <person name="Richter R.A."/>
            <person name="Bruno V.M."/>
            <person name="Liu G."/>
            <person name="Beyhan S."/>
            <person name="Sundermann A.J."/>
            <person name="Mounaud S."/>
            <person name="Pasculle A.W."/>
            <person name="Nierman W.C."/>
            <person name="Driscoll E."/>
            <person name="Cumbie R."/>
            <person name="Clancy C.J."/>
            <person name="Dupont C.L."/>
        </authorList>
    </citation>
    <scope>NUCLEOTIDE SEQUENCE</scope>
    <source>
        <strain evidence="8">GL11</strain>
    </source>
</reference>
<keyword evidence="3" id="KW-0564">Palmitate</keyword>
<gene>
    <name evidence="8" type="ORF">G6F64_010427</name>
</gene>
<feature type="transmembrane region" description="Helical" evidence="6">
    <location>
        <begin position="211"/>
        <end position="237"/>
    </location>
</feature>
<evidence type="ECO:0000256" key="1">
    <source>
        <dbReference type="ARBA" id="ARBA00004635"/>
    </source>
</evidence>
<feature type="transmembrane region" description="Helical" evidence="6">
    <location>
        <begin position="319"/>
        <end position="341"/>
    </location>
</feature>
<keyword evidence="5" id="KW-0449">Lipoprotein</keyword>
<dbReference type="OrthoDB" id="10250354at2759"/>
<evidence type="ECO:0000256" key="3">
    <source>
        <dbReference type="ARBA" id="ARBA00023139"/>
    </source>
</evidence>
<dbReference type="SMART" id="SM00271">
    <property type="entry name" value="DnaJ"/>
    <property type="match status" value="1"/>
</dbReference>
<keyword evidence="4" id="KW-0143">Chaperone</keyword>
<feature type="transmembrane region" description="Helical" evidence="6">
    <location>
        <begin position="278"/>
        <end position="298"/>
    </location>
</feature>
<dbReference type="GO" id="GO:0005737">
    <property type="term" value="C:cytoplasm"/>
    <property type="evidence" value="ECO:0007669"/>
    <property type="project" value="UniProtKB-ARBA"/>
</dbReference>
<protein>
    <recommendedName>
        <fullName evidence="7">J domain-containing protein</fullName>
    </recommendedName>
</protein>
<keyword evidence="6" id="KW-1133">Transmembrane helix</keyword>
<evidence type="ECO:0000313" key="9">
    <source>
        <dbReference type="Proteomes" id="UP000716291"/>
    </source>
</evidence>
<evidence type="ECO:0000256" key="5">
    <source>
        <dbReference type="ARBA" id="ARBA00023288"/>
    </source>
</evidence>
<dbReference type="InterPro" id="IPR018253">
    <property type="entry name" value="DnaJ_domain_CS"/>
</dbReference>
<dbReference type="Pfam" id="PF00226">
    <property type="entry name" value="DnaJ"/>
    <property type="match status" value="1"/>
</dbReference>
<dbReference type="CDD" id="cd06257">
    <property type="entry name" value="DnaJ"/>
    <property type="match status" value="1"/>
</dbReference>
<dbReference type="SUPFAM" id="SSF46565">
    <property type="entry name" value="Chaperone J-domain"/>
    <property type="match status" value="1"/>
</dbReference>
<dbReference type="GO" id="GO:0016020">
    <property type="term" value="C:membrane"/>
    <property type="evidence" value="ECO:0007669"/>
    <property type="project" value="UniProtKB-SubCell"/>
</dbReference>
<dbReference type="Proteomes" id="UP000716291">
    <property type="component" value="Unassembled WGS sequence"/>
</dbReference>
<dbReference type="PANTHER" id="PTHR44027">
    <property type="entry name" value="DNAJ HOMOLOG SUBFAMILY C MEMBER 5 HOMOLOG"/>
    <property type="match status" value="1"/>
</dbReference>
<dbReference type="PRINTS" id="PR00625">
    <property type="entry name" value="JDOMAIN"/>
</dbReference>
<comment type="subcellular location">
    <subcellularLocation>
        <location evidence="1">Membrane</location>
        <topology evidence="1">Lipid-anchor</topology>
    </subcellularLocation>
</comment>
<evidence type="ECO:0000256" key="4">
    <source>
        <dbReference type="ARBA" id="ARBA00023186"/>
    </source>
</evidence>
<dbReference type="AlphaFoldDB" id="A0A9P6X1B1"/>
<dbReference type="InterPro" id="IPR036869">
    <property type="entry name" value="J_dom_sf"/>
</dbReference>
<dbReference type="PROSITE" id="PS00636">
    <property type="entry name" value="DNAJ_1"/>
    <property type="match status" value="1"/>
</dbReference>
<evidence type="ECO:0000256" key="2">
    <source>
        <dbReference type="ARBA" id="ARBA00023136"/>
    </source>
</evidence>
<dbReference type="PROSITE" id="PS50076">
    <property type="entry name" value="DNAJ_2"/>
    <property type="match status" value="1"/>
</dbReference>
<dbReference type="InterPro" id="IPR001623">
    <property type="entry name" value="DnaJ_domain"/>
</dbReference>
<dbReference type="Gene3D" id="1.10.287.110">
    <property type="entry name" value="DnaJ domain"/>
    <property type="match status" value="1"/>
</dbReference>
<dbReference type="InterPro" id="IPR019396">
    <property type="entry name" value="TM_Fragile-X-F-assoc"/>
</dbReference>
<name>A0A9P6X1B1_RHIOR</name>
<comment type="caution">
    <text evidence="8">The sequence shown here is derived from an EMBL/GenBank/DDBJ whole genome shotgun (WGS) entry which is preliminary data.</text>
</comment>
<dbReference type="EMBL" id="JAANQT010002157">
    <property type="protein sequence ID" value="KAG1303033.1"/>
    <property type="molecule type" value="Genomic_DNA"/>
</dbReference>
<dbReference type="Pfam" id="PF10269">
    <property type="entry name" value="Tmemb_185A"/>
    <property type="match status" value="1"/>
</dbReference>
<feature type="transmembrane region" description="Helical" evidence="6">
    <location>
        <begin position="356"/>
        <end position="378"/>
    </location>
</feature>
<keyword evidence="9" id="KW-1185">Reference proteome</keyword>
<organism evidence="8 9">
    <name type="scientific">Rhizopus oryzae</name>
    <name type="common">Mucormycosis agent</name>
    <name type="synonym">Rhizopus arrhizus var. delemar</name>
    <dbReference type="NCBI Taxonomy" id="64495"/>
    <lineage>
        <taxon>Eukaryota</taxon>
        <taxon>Fungi</taxon>
        <taxon>Fungi incertae sedis</taxon>
        <taxon>Mucoromycota</taxon>
        <taxon>Mucoromycotina</taxon>
        <taxon>Mucoromycetes</taxon>
        <taxon>Mucorales</taxon>
        <taxon>Mucorineae</taxon>
        <taxon>Rhizopodaceae</taxon>
        <taxon>Rhizopus</taxon>
    </lineage>
</organism>
<feature type="transmembrane region" description="Helical" evidence="6">
    <location>
        <begin position="179"/>
        <end position="199"/>
    </location>
</feature>
<proteinExistence type="predicted"/>
<evidence type="ECO:0000259" key="7">
    <source>
        <dbReference type="PROSITE" id="PS50076"/>
    </source>
</evidence>
<accession>A0A9P6X1B1</accession>
<feature type="transmembrane region" description="Helical" evidence="6">
    <location>
        <begin position="128"/>
        <end position="149"/>
    </location>
</feature>
<keyword evidence="2 6" id="KW-0472">Membrane</keyword>
<feature type="transmembrane region" description="Helical" evidence="6">
    <location>
        <begin position="91"/>
        <end position="116"/>
    </location>
</feature>
<dbReference type="PANTHER" id="PTHR44027:SF7">
    <property type="entry name" value="DNAJ HOMOLOG SUBFAMILY C MEMBER 5 HOMOLOG"/>
    <property type="match status" value="1"/>
</dbReference>
<evidence type="ECO:0000313" key="8">
    <source>
        <dbReference type="EMBL" id="KAG1303033.1"/>
    </source>
</evidence>
<sequence length="406" mass="47019">MESSSNNNLYQTLGLQKTATPEEIKKAYRKLALKYHPDKNPNSADKFKDISYAYEILSDEQKRQVYDKYGELGLQMMGTVMSPLFDPQIESMLCTALLFLSLLFSLFILFIAFLTLRIDHIVLWSWRVVWIPAWIIDLILFYHLVRYVISRQKNSTRDEKLEETEKEGYEKLIRRVKQMIWIVDFLLLLLFQIFIVLRLDQHITWPASTLFIPYFVFEAIQCVTITTTTLIGVLAILSTEEKKGWLAFVFDQYWCIVLRFCTLLLVALRLDRLMTCSWAVVFIPLYLVGLKYALELVFRYRLYATLPQPEVAQQGKVTVLFGMVLFGIVSVLMYALIGLVARRLDGDAFIRMSNVFIPLFIIFSFLLCCSGCCLPCLLKVSAMPDLEESETDPLVIIDSSRRITAS</sequence>
<feature type="domain" description="J" evidence="7">
    <location>
        <begin position="8"/>
        <end position="70"/>
    </location>
</feature>
<evidence type="ECO:0000256" key="6">
    <source>
        <dbReference type="SAM" id="Phobius"/>
    </source>
</evidence>